<dbReference type="GO" id="GO:0006171">
    <property type="term" value="P:cAMP biosynthetic process"/>
    <property type="evidence" value="ECO:0007669"/>
    <property type="project" value="TreeGrafter"/>
</dbReference>
<dbReference type="SUPFAM" id="SSF55073">
    <property type="entry name" value="Nucleotide cyclase"/>
    <property type="match status" value="1"/>
</dbReference>
<dbReference type="InterPro" id="IPR001054">
    <property type="entry name" value="A/G_cyclase"/>
</dbReference>
<dbReference type="InterPro" id="IPR008984">
    <property type="entry name" value="SMAD_FHA_dom_sf"/>
</dbReference>
<dbReference type="InterPro" id="IPR000253">
    <property type="entry name" value="FHA_dom"/>
</dbReference>
<evidence type="ECO:0000259" key="1">
    <source>
        <dbReference type="PROSITE" id="PS50006"/>
    </source>
</evidence>
<dbReference type="Gene3D" id="2.60.200.20">
    <property type="match status" value="1"/>
</dbReference>
<dbReference type="CDD" id="cd07302">
    <property type="entry name" value="CHD"/>
    <property type="match status" value="1"/>
</dbReference>
<dbReference type="PANTHER" id="PTHR43081">
    <property type="entry name" value="ADENYLATE CYCLASE, TERMINAL-DIFFERENTIATION SPECIFIC-RELATED"/>
    <property type="match status" value="1"/>
</dbReference>
<feature type="domain" description="Guanylate cyclase" evidence="2">
    <location>
        <begin position="11"/>
        <end position="124"/>
    </location>
</feature>
<dbReference type="GO" id="GO:0035556">
    <property type="term" value="P:intracellular signal transduction"/>
    <property type="evidence" value="ECO:0007669"/>
    <property type="project" value="InterPro"/>
</dbReference>
<dbReference type="PROSITE" id="PS50006">
    <property type="entry name" value="FHA_DOMAIN"/>
    <property type="match status" value="1"/>
</dbReference>
<accession>A0A1J5T2D5</accession>
<organism evidence="3">
    <name type="scientific">mine drainage metagenome</name>
    <dbReference type="NCBI Taxonomy" id="410659"/>
    <lineage>
        <taxon>unclassified sequences</taxon>
        <taxon>metagenomes</taxon>
        <taxon>ecological metagenomes</taxon>
    </lineage>
</organism>
<dbReference type="Gene3D" id="3.30.70.1230">
    <property type="entry name" value="Nucleotide cyclase"/>
    <property type="match status" value="1"/>
</dbReference>
<dbReference type="SMART" id="SM00240">
    <property type="entry name" value="FHA"/>
    <property type="match status" value="1"/>
</dbReference>
<protein>
    <submittedName>
        <fullName evidence="3">pH-sensitive adenylate cyclase</fullName>
        <ecNumber evidence="3">4.6.1.1</ecNumber>
    </submittedName>
</protein>
<evidence type="ECO:0000313" key="3">
    <source>
        <dbReference type="EMBL" id="OIR10421.1"/>
    </source>
</evidence>
<dbReference type="PANTHER" id="PTHR43081:SF19">
    <property type="entry name" value="PH-SENSITIVE ADENYLATE CYCLASE RV1264"/>
    <property type="match status" value="1"/>
</dbReference>
<dbReference type="PROSITE" id="PS50125">
    <property type="entry name" value="GUANYLATE_CYCLASE_2"/>
    <property type="match status" value="1"/>
</dbReference>
<dbReference type="InterPro" id="IPR050697">
    <property type="entry name" value="Adenylyl/Guanylyl_Cyclase_3/4"/>
</dbReference>
<dbReference type="Pfam" id="PF00211">
    <property type="entry name" value="Guanylate_cyc"/>
    <property type="match status" value="1"/>
</dbReference>
<comment type="caution">
    <text evidence="3">The sequence shown here is derived from an EMBL/GenBank/DDBJ whole genome shotgun (WGS) entry which is preliminary data.</text>
</comment>
<dbReference type="EMBL" id="MLJW01000023">
    <property type="protein sequence ID" value="OIR10421.1"/>
    <property type="molecule type" value="Genomic_DNA"/>
</dbReference>
<dbReference type="SUPFAM" id="SSF49879">
    <property type="entry name" value="SMAD/FHA domain"/>
    <property type="match status" value="1"/>
</dbReference>
<keyword evidence="3" id="KW-0456">Lyase</keyword>
<dbReference type="EC" id="4.6.1.1" evidence="3"/>
<dbReference type="CDD" id="cd00060">
    <property type="entry name" value="FHA"/>
    <property type="match status" value="1"/>
</dbReference>
<dbReference type="InterPro" id="IPR029787">
    <property type="entry name" value="Nucleotide_cyclase"/>
</dbReference>
<dbReference type="SMART" id="SM00044">
    <property type="entry name" value="CYCc"/>
    <property type="match status" value="1"/>
</dbReference>
<dbReference type="Pfam" id="PF00498">
    <property type="entry name" value="FHA"/>
    <property type="match status" value="1"/>
</dbReference>
<name>A0A1J5T2D5_9ZZZZ</name>
<feature type="domain" description="FHA" evidence="1">
    <location>
        <begin position="217"/>
        <end position="260"/>
    </location>
</feature>
<sequence length="302" mass="33572">MNTEQQKSQLSILFADISGSTALYDKLGNELALHLVSRTLDVLKHEMARHQGTLIKTIGDEIMCTFANVAAAVDAARDMQMAMEEQDPVNGQHIHVRIGVHSGDVIRESGDVFGDAVNVAARVTAITRARQILTTQTVVDQLPPELRKKARPVMRGELRGKEGTLSIFQIIWEKDDTMSTRIGMSAFRKPAEALSRHELLLRHRLQVLTLNEKTRSALLGRDETCNLVIHSKLASRQHALIEYNFGKFLLTDHSANGTLVRFSDGQVIQLNHQQIVLHGAGQISLGQSFSETPVEVVEYILQ</sequence>
<dbReference type="AlphaFoldDB" id="A0A1J5T2D5"/>
<proteinExistence type="predicted"/>
<evidence type="ECO:0000259" key="2">
    <source>
        <dbReference type="PROSITE" id="PS50125"/>
    </source>
</evidence>
<reference evidence="3" key="1">
    <citation type="submission" date="2016-10" db="EMBL/GenBank/DDBJ databases">
        <title>Sequence of Gallionella enrichment culture.</title>
        <authorList>
            <person name="Poehlein A."/>
            <person name="Muehling M."/>
            <person name="Daniel R."/>
        </authorList>
    </citation>
    <scope>NUCLEOTIDE SEQUENCE</scope>
</reference>
<dbReference type="GO" id="GO:0004016">
    <property type="term" value="F:adenylate cyclase activity"/>
    <property type="evidence" value="ECO:0007669"/>
    <property type="project" value="UniProtKB-EC"/>
</dbReference>
<gene>
    <name evidence="3" type="ORF">GALL_77330</name>
</gene>